<dbReference type="EMBL" id="JAVRHY010000001">
    <property type="protein sequence ID" value="MDT0617040.1"/>
    <property type="molecule type" value="Genomic_DNA"/>
</dbReference>
<evidence type="ECO:0000256" key="1">
    <source>
        <dbReference type="SAM" id="SignalP"/>
    </source>
</evidence>
<keyword evidence="1" id="KW-0732">Signal</keyword>
<proteinExistence type="predicted"/>
<evidence type="ECO:0000313" key="4">
    <source>
        <dbReference type="Proteomes" id="UP001259982"/>
    </source>
</evidence>
<sequence length="136" mass="14395">MTTDTMLPLKHVAMLLVTLALLVPSSAMAADRLASAPTTQLGMNQETCEDASAAASRLQAEYDALLSRHADDPEVQARIREAREAYEQFRQAHLAAYSAAAEGSVAPMCRCLTATALAEAQQGMVAASPEGDVCGW</sequence>
<dbReference type="Gene3D" id="1.20.1270.180">
    <property type="match status" value="1"/>
</dbReference>
<dbReference type="Proteomes" id="UP001259982">
    <property type="component" value="Unassembled WGS sequence"/>
</dbReference>
<gene>
    <name evidence="3" type="ORF">RM531_00990</name>
</gene>
<dbReference type="Pfam" id="PF07007">
    <property type="entry name" value="LprI"/>
    <property type="match status" value="1"/>
</dbReference>
<evidence type="ECO:0000259" key="2">
    <source>
        <dbReference type="Pfam" id="PF07007"/>
    </source>
</evidence>
<reference evidence="3 4" key="1">
    <citation type="submission" date="2023-09" db="EMBL/GenBank/DDBJ databases">
        <authorList>
            <person name="Rey-Velasco X."/>
        </authorList>
    </citation>
    <scope>NUCLEOTIDE SEQUENCE [LARGE SCALE GENOMIC DNA]</scope>
    <source>
        <strain evidence="3 4">P385</strain>
    </source>
</reference>
<dbReference type="RefSeq" id="WP_311656607.1">
    <property type="nucleotide sequence ID" value="NZ_JAVRHY010000001.1"/>
</dbReference>
<comment type="caution">
    <text evidence="3">The sequence shown here is derived from an EMBL/GenBank/DDBJ whole genome shotgun (WGS) entry which is preliminary data.</text>
</comment>
<name>A0ABU3B4J7_9GAMM</name>
<accession>A0ABU3B4J7</accession>
<feature type="signal peptide" evidence="1">
    <location>
        <begin position="1"/>
        <end position="29"/>
    </location>
</feature>
<keyword evidence="4" id="KW-1185">Reference proteome</keyword>
<dbReference type="InterPro" id="IPR009739">
    <property type="entry name" value="LprI-like_N"/>
</dbReference>
<evidence type="ECO:0000313" key="3">
    <source>
        <dbReference type="EMBL" id="MDT0617040.1"/>
    </source>
</evidence>
<protein>
    <submittedName>
        <fullName evidence="3">Lysozyme inhibitor LprI family protein</fullName>
    </submittedName>
</protein>
<feature type="chain" id="PRO_5045135495" evidence="1">
    <location>
        <begin position="30"/>
        <end position="136"/>
    </location>
</feature>
<organism evidence="3 4">
    <name type="scientific">Spectribacter acetivorans</name>
    <dbReference type="NCBI Taxonomy" id="3075603"/>
    <lineage>
        <taxon>Bacteria</taxon>
        <taxon>Pseudomonadati</taxon>
        <taxon>Pseudomonadota</taxon>
        <taxon>Gammaproteobacteria</taxon>
        <taxon>Salinisphaerales</taxon>
        <taxon>Salinisphaeraceae</taxon>
        <taxon>Spectribacter</taxon>
    </lineage>
</organism>
<feature type="domain" description="Lysozyme inhibitor LprI-like N-terminal" evidence="2">
    <location>
        <begin position="36"/>
        <end position="117"/>
    </location>
</feature>